<sequence length="500" mass="55997">MAFSDPFPPKSNPLPTPLALNRCSSSTAVTISPPLPLSTSGSPLVNFLLLAEISQRFSDAAASSDTPFILTATTYSPSLVWSAGTRKETGNLWVVNKFVAEHNHALTTPSKVHLLRSHRNVSATKKALAHQFSEANIPTCQQLRIMEIDAGGPDSVGYVERDLRNHERNIQEELKGHDVETLIEYFSFEKEKSPNFYFDYDTDLDNKLVHYFWADSESCRSYAFFYDAAIFDTTYNTNKYSMIFAPFVGLNHHGQTVLFGCGLLSDESTESFVWLLSKFMNAMPGDAPQIIITDQDATIVKAISMVLPLTFHSCRTFEFEGYPCRHMISFFLKKKQVLLLPDKYILRRWTKNAKVVAVEYSSASISDGGSCSSSLFSRHGMLAHKSLLLVDDASLTDACASLLMEEYATLHLRIKAIDDGGNVGLSRSRNKNTEDRITIYDPSFVRAKGCRKRLKSSKDKSIAKNSRQCSAYGQNDHDKRTCPTLVGRSTMETYQHDMND</sequence>
<dbReference type="PANTHER" id="PTHR47718">
    <property type="entry name" value="OS01G0519700 PROTEIN"/>
    <property type="match status" value="1"/>
</dbReference>
<comment type="caution">
    <text evidence="3">The sequence shown here is derived from an EMBL/GenBank/DDBJ whole genome shotgun (WGS) entry which is preliminary data.</text>
</comment>
<dbReference type="Proteomes" id="UP001604336">
    <property type="component" value="Unassembled WGS sequence"/>
</dbReference>
<dbReference type="AlphaFoldDB" id="A0ABD1V1F8"/>
<protein>
    <submittedName>
        <fullName evidence="3">Protein FAR1-RELATED SEQUENCE</fullName>
    </submittedName>
</protein>
<reference evidence="4" key="1">
    <citation type="submission" date="2024-07" db="EMBL/GenBank/DDBJ databases">
        <title>Two chromosome-level genome assemblies of Korean endemic species Abeliophyllum distichum and Forsythia ovata (Oleaceae).</title>
        <authorList>
            <person name="Jang H."/>
        </authorList>
    </citation>
    <scope>NUCLEOTIDE SEQUENCE [LARGE SCALE GENOMIC DNA]</scope>
</reference>
<evidence type="ECO:0000256" key="1">
    <source>
        <dbReference type="SAM" id="MobiDB-lite"/>
    </source>
</evidence>
<dbReference type="Pfam" id="PF10551">
    <property type="entry name" value="MULE"/>
    <property type="match status" value="1"/>
</dbReference>
<dbReference type="EMBL" id="JBFOLK010000002">
    <property type="protein sequence ID" value="KAL2531149.1"/>
    <property type="molecule type" value="Genomic_DNA"/>
</dbReference>
<evidence type="ECO:0000313" key="4">
    <source>
        <dbReference type="Proteomes" id="UP001604336"/>
    </source>
</evidence>
<proteinExistence type="predicted"/>
<keyword evidence="4" id="KW-1185">Reference proteome</keyword>
<feature type="region of interest" description="Disordered" evidence="1">
    <location>
        <begin position="456"/>
        <end position="475"/>
    </location>
</feature>
<gene>
    <name evidence="3" type="ORF">Adt_04500</name>
</gene>
<feature type="domain" description="MULE transposase" evidence="2">
    <location>
        <begin position="230"/>
        <end position="314"/>
    </location>
</feature>
<dbReference type="InterPro" id="IPR018289">
    <property type="entry name" value="MULE_transposase_dom"/>
</dbReference>
<evidence type="ECO:0000313" key="3">
    <source>
        <dbReference type="EMBL" id="KAL2531149.1"/>
    </source>
</evidence>
<organism evidence="3 4">
    <name type="scientific">Abeliophyllum distichum</name>
    <dbReference type="NCBI Taxonomy" id="126358"/>
    <lineage>
        <taxon>Eukaryota</taxon>
        <taxon>Viridiplantae</taxon>
        <taxon>Streptophyta</taxon>
        <taxon>Embryophyta</taxon>
        <taxon>Tracheophyta</taxon>
        <taxon>Spermatophyta</taxon>
        <taxon>Magnoliopsida</taxon>
        <taxon>eudicotyledons</taxon>
        <taxon>Gunneridae</taxon>
        <taxon>Pentapetalae</taxon>
        <taxon>asterids</taxon>
        <taxon>lamiids</taxon>
        <taxon>Lamiales</taxon>
        <taxon>Oleaceae</taxon>
        <taxon>Forsythieae</taxon>
        <taxon>Abeliophyllum</taxon>
    </lineage>
</organism>
<evidence type="ECO:0000259" key="2">
    <source>
        <dbReference type="Pfam" id="PF10551"/>
    </source>
</evidence>
<name>A0ABD1V1F8_9LAMI</name>
<feature type="compositionally biased region" description="Polar residues" evidence="1">
    <location>
        <begin position="463"/>
        <end position="473"/>
    </location>
</feature>
<accession>A0ABD1V1F8</accession>